<comment type="caution">
    <text evidence="1">The sequence shown here is derived from an EMBL/GenBank/DDBJ whole genome shotgun (WGS) entry which is preliminary data.</text>
</comment>
<dbReference type="Proteomes" id="UP000004302">
    <property type="component" value="Chromosome"/>
</dbReference>
<sequence>MRFIKTTESANQILFKKQPTRDAFAAKIAAFYLKDNHTDGDNRTN</sequence>
<reference evidence="1" key="1">
    <citation type="journal article" date="2010" name="Microbiol. Resour. Announc.">
        <title>Comparative genomics of the bacterial genus Listeria: Genome evolution is characterized by limited gene acquisition and limited gene loss.</title>
        <authorList>
            <person name="den Bakker H.C."/>
            <person name="Cummings C.A."/>
            <person name="Ferreira V."/>
            <person name="Vatta P."/>
            <person name="Orsi R.H."/>
            <person name="Degoricija L."/>
            <person name="Barker M."/>
            <person name="Petrauskene O."/>
            <person name="Furtado M.R."/>
            <person name="Wiedmann M."/>
        </authorList>
    </citation>
    <scope>NUCLEOTIDE SEQUENCE [LARGE SCALE GENOMIC DNA]</scope>
    <source>
        <strain evidence="1">FSL N1-067</strain>
    </source>
</reference>
<dbReference type="AlphaFoldDB" id="E3ZS93"/>
<proteinExistence type="predicted"/>
<accession>E3ZS93</accession>
<dbReference type="EMBL" id="ADXJ01000807">
    <property type="protein sequence ID" value="EFR99504.1"/>
    <property type="molecule type" value="Genomic_DNA"/>
</dbReference>
<organism evidence="1">
    <name type="scientific">Listeria seeligeri FSL N1-067</name>
    <dbReference type="NCBI Taxonomy" id="702453"/>
    <lineage>
        <taxon>Bacteria</taxon>
        <taxon>Bacillati</taxon>
        <taxon>Bacillota</taxon>
        <taxon>Bacilli</taxon>
        <taxon>Bacillales</taxon>
        <taxon>Listeriaceae</taxon>
        <taxon>Listeria</taxon>
    </lineage>
</organism>
<protein>
    <submittedName>
        <fullName evidence="1">Uncharacterized protein</fullName>
    </submittedName>
</protein>
<dbReference type="HOGENOM" id="CLU_3201645_0_0_9"/>
<dbReference type="PATRIC" id="fig|702453.3.peg.1982"/>
<evidence type="ECO:0000313" key="1">
    <source>
        <dbReference type="EMBL" id="EFR99504.1"/>
    </source>
</evidence>
<name>E3ZS93_LISSE</name>
<gene>
    <name evidence="1" type="ORF">NT03LS_2378</name>
</gene>